<evidence type="ECO:0000313" key="15">
    <source>
        <dbReference type="Proteomes" id="UP000887013"/>
    </source>
</evidence>
<dbReference type="FunFam" id="3.90.70.40:FF:000005">
    <property type="entry name" value="Ataxin 3"/>
    <property type="match status" value="1"/>
</dbReference>
<dbReference type="GO" id="GO:0016579">
    <property type="term" value="P:protein deubiquitination"/>
    <property type="evidence" value="ECO:0007669"/>
    <property type="project" value="InterPro"/>
</dbReference>
<accession>A0A8X6QVW2</accession>
<name>A0A8X6QVW2_NEPPI</name>
<dbReference type="EMBL" id="BMAW01132115">
    <property type="protein sequence ID" value="GFU42092.1"/>
    <property type="molecule type" value="Genomic_DNA"/>
</dbReference>
<dbReference type="AlphaFoldDB" id="A0A8X6QVW2"/>
<organism evidence="14 15">
    <name type="scientific">Nephila pilipes</name>
    <name type="common">Giant wood spider</name>
    <name type="synonym">Nephila maculata</name>
    <dbReference type="NCBI Taxonomy" id="299642"/>
    <lineage>
        <taxon>Eukaryota</taxon>
        <taxon>Metazoa</taxon>
        <taxon>Ecdysozoa</taxon>
        <taxon>Arthropoda</taxon>
        <taxon>Chelicerata</taxon>
        <taxon>Arachnida</taxon>
        <taxon>Araneae</taxon>
        <taxon>Araneomorphae</taxon>
        <taxon>Entelegynae</taxon>
        <taxon>Araneoidea</taxon>
        <taxon>Nephilidae</taxon>
        <taxon>Nephila</taxon>
    </lineage>
</organism>
<evidence type="ECO:0000256" key="5">
    <source>
        <dbReference type="ARBA" id="ARBA00022786"/>
    </source>
</evidence>
<keyword evidence="7" id="KW-0788">Thiol protease</keyword>
<feature type="active site" evidence="11 12">
    <location>
        <position position="160"/>
    </location>
</feature>
<dbReference type="Gene3D" id="1.10.287.10">
    <property type="entry name" value="S15/NS1, RNA-binding"/>
    <property type="match status" value="1"/>
</dbReference>
<dbReference type="InterPro" id="IPR006155">
    <property type="entry name" value="Josephin"/>
</dbReference>
<evidence type="ECO:0000256" key="1">
    <source>
        <dbReference type="ARBA" id="ARBA00000707"/>
    </source>
</evidence>
<dbReference type="Proteomes" id="UP000887013">
    <property type="component" value="Unassembled WGS sequence"/>
</dbReference>
<feature type="active site" description="Nucleophile" evidence="11">
    <location>
        <position position="38"/>
    </location>
</feature>
<evidence type="ECO:0000256" key="12">
    <source>
        <dbReference type="PROSITE-ProRule" id="PRU00331"/>
    </source>
</evidence>
<dbReference type="PROSITE" id="PS50957">
    <property type="entry name" value="JOSEPHIN"/>
    <property type="match status" value="1"/>
</dbReference>
<reference evidence="14" key="1">
    <citation type="submission" date="2020-08" db="EMBL/GenBank/DDBJ databases">
        <title>Multicomponent nature underlies the extraordinary mechanical properties of spider dragline silk.</title>
        <authorList>
            <person name="Kono N."/>
            <person name="Nakamura H."/>
            <person name="Mori M."/>
            <person name="Yoshida Y."/>
            <person name="Ohtoshi R."/>
            <person name="Malay A.D."/>
            <person name="Moran D.A.P."/>
            <person name="Tomita M."/>
            <person name="Numata K."/>
            <person name="Arakawa K."/>
        </authorList>
    </citation>
    <scope>NUCLEOTIDE SEQUENCE</scope>
</reference>
<dbReference type="PROSITE" id="PS50330">
    <property type="entry name" value="UIM"/>
    <property type="match status" value="1"/>
</dbReference>
<dbReference type="OrthoDB" id="10063692at2759"/>
<evidence type="ECO:0000256" key="11">
    <source>
        <dbReference type="PIRSR" id="PIRSR633865-1"/>
    </source>
</evidence>
<keyword evidence="10" id="KW-0539">Nucleus</keyword>
<keyword evidence="5" id="KW-0833">Ubl conjugation pathway</keyword>
<dbReference type="SMART" id="SM01246">
    <property type="entry name" value="Josephin"/>
    <property type="match status" value="1"/>
</dbReference>
<feature type="active site" description="Proton acceptor" evidence="11">
    <location>
        <position position="145"/>
    </location>
</feature>
<evidence type="ECO:0000259" key="13">
    <source>
        <dbReference type="PROSITE" id="PS50957"/>
    </source>
</evidence>
<evidence type="ECO:0000256" key="7">
    <source>
        <dbReference type="ARBA" id="ARBA00022807"/>
    </source>
</evidence>
<evidence type="ECO:0000313" key="14">
    <source>
        <dbReference type="EMBL" id="GFU42092.1"/>
    </source>
</evidence>
<comment type="subcellular location">
    <subcellularLocation>
        <location evidence="2">Nucleus</location>
    </subcellularLocation>
</comment>
<comment type="caution">
    <text evidence="14">The sequence shown here is derived from an EMBL/GenBank/DDBJ whole genome shotgun (WGS) entry which is preliminary data.</text>
</comment>
<evidence type="ECO:0000256" key="3">
    <source>
        <dbReference type="ARBA" id="ARBA00012759"/>
    </source>
</evidence>
<comment type="catalytic activity">
    <reaction evidence="1">
        <text>Thiol-dependent hydrolysis of ester, thioester, amide, peptide and isopeptide bonds formed by the C-terminal Gly of ubiquitin (a 76-residue protein attached to proteins as an intracellular targeting signal).</text>
        <dbReference type="EC" id="3.4.19.12"/>
    </reaction>
</comment>
<dbReference type="FunFam" id="1.10.287.10:FF:000023">
    <property type="entry name" value="Ataxin 3 variant ref"/>
    <property type="match status" value="1"/>
</dbReference>
<protein>
    <recommendedName>
        <fullName evidence="3">ubiquitinyl hydrolase 1</fullName>
        <ecNumber evidence="3">3.4.19.12</ecNumber>
    </recommendedName>
</protein>
<dbReference type="InterPro" id="IPR003903">
    <property type="entry name" value="UIM_dom"/>
</dbReference>
<feature type="active site" evidence="12">
    <location>
        <position position="145"/>
    </location>
</feature>
<keyword evidence="15" id="KW-1185">Reference proteome</keyword>
<feature type="active site" evidence="12">
    <location>
        <position position="38"/>
    </location>
</feature>
<evidence type="ECO:0000256" key="2">
    <source>
        <dbReference type="ARBA" id="ARBA00004123"/>
    </source>
</evidence>
<dbReference type="InterPro" id="IPR033865">
    <property type="entry name" value="Ataxin-3"/>
</dbReference>
<keyword evidence="6 12" id="KW-0378">Hydrolase</keyword>
<gene>
    <name evidence="14" type="primary">ATXN3</name>
    <name evidence="14" type="ORF">NPIL_351741</name>
</gene>
<sequence length="317" mass="34994">MKGESTENYVPRGVSVSVSKSDDTMEAIFHEKQEGSLCAQHCLNALLQAPYFTAVELAALASQIDEQERSQMAEGGVQSEDYRKFVQQPSSNVDDSGYFSVQVIASALKVWGLDLVPYNSQNPLAESARNDPTLQCAYICNFRDHWLTIRKIGNQWFNLNSLLVGPELISDTYLALFLAQLQDGGYSIFIVDGKLPECSADPLLRQNPAVQREKPCLISELKGAFSLSQEEDEDKAYSDALNRTLAESLQMENECLQAALSMSLSEYQSASTSGSLSLSGNAASNYQYEQQPAATPDREMSEQEMLEAAIRMSMETS</sequence>
<dbReference type="Gene3D" id="3.90.70.40">
    <property type="match status" value="1"/>
</dbReference>
<dbReference type="PANTHER" id="PTHR14159">
    <property type="entry name" value="ATAXIN-3-RELATED"/>
    <property type="match status" value="1"/>
</dbReference>
<keyword evidence="9" id="KW-0804">Transcription</keyword>
<dbReference type="PRINTS" id="PR01233">
    <property type="entry name" value="JOSEPHIN"/>
</dbReference>
<proteinExistence type="predicted"/>
<keyword evidence="4" id="KW-0645">Protease</keyword>
<dbReference type="PANTHER" id="PTHR14159:SF0">
    <property type="entry name" value="ATAXIN-3-RELATED"/>
    <property type="match status" value="1"/>
</dbReference>
<dbReference type="EC" id="3.4.19.12" evidence="3"/>
<dbReference type="Pfam" id="PF02099">
    <property type="entry name" value="Josephin"/>
    <property type="match status" value="1"/>
</dbReference>
<evidence type="ECO:0000256" key="8">
    <source>
        <dbReference type="ARBA" id="ARBA00023015"/>
    </source>
</evidence>
<dbReference type="GO" id="GO:0005634">
    <property type="term" value="C:nucleus"/>
    <property type="evidence" value="ECO:0007669"/>
    <property type="project" value="UniProtKB-SubCell"/>
</dbReference>
<evidence type="ECO:0000256" key="6">
    <source>
        <dbReference type="ARBA" id="ARBA00022801"/>
    </source>
</evidence>
<evidence type="ECO:0000256" key="9">
    <source>
        <dbReference type="ARBA" id="ARBA00023163"/>
    </source>
</evidence>
<keyword evidence="8" id="KW-0805">Transcription regulation</keyword>
<dbReference type="GO" id="GO:0004843">
    <property type="term" value="F:cysteine-type deubiquitinase activity"/>
    <property type="evidence" value="ECO:0007669"/>
    <property type="project" value="UniProtKB-EC"/>
</dbReference>
<evidence type="ECO:0000256" key="4">
    <source>
        <dbReference type="ARBA" id="ARBA00022670"/>
    </source>
</evidence>
<feature type="domain" description="Josephin" evidence="13">
    <location>
        <begin position="25"/>
        <end position="206"/>
    </location>
</feature>
<evidence type="ECO:0000256" key="10">
    <source>
        <dbReference type="ARBA" id="ARBA00023242"/>
    </source>
</evidence>
<dbReference type="GO" id="GO:0006508">
    <property type="term" value="P:proteolysis"/>
    <property type="evidence" value="ECO:0007669"/>
    <property type="project" value="UniProtKB-KW"/>
</dbReference>